<dbReference type="EMBL" id="GGEC01064687">
    <property type="protein sequence ID" value="MBX45171.1"/>
    <property type="molecule type" value="Transcribed_RNA"/>
</dbReference>
<accession>A0A2P2NRZ3</accession>
<name>A0A2P2NRZ3_RHIMU</name>
<evidence type="ECO:0000313" key="1">
    <source>
        <dbReference type="EMBL" id="MBX45171.1"/>
    </source>
</evidence>
<protein>
    <submittedName>
        <fullName evidence="1">Uncharacterized protein</fullName>
    </submittedName>
</protein>
<sequence>MYVPVSFYCNFGFFPGFNLIFYMDPALSLIRSLNCVKCFLVTNYKFTKNFTL</sequence>
<dbReference type="AlphaFoldDB" id="A0A2P2NRZ3"/>
<organism evidence="1">
    <name type="scientific">Rhizophora mucronata</name>
    <name type="common">Asiatic mangrove</name>
    <dbReference type="NCBI Taxonomy" id="61149"/>
    <lineage>
        <taxon>Eukaryota</taxon>
        <taxon>Viridiplantae</taxon>
        <taxon>Streptophyta</taxon>
        <taxon>Embryophyta</taxon>
        <taxon>Tracheophyta</taxon>
        <taxon>Spermatophyta</taxon>
        <taxon>Magnoliopsida</taxon>
        <taxon>eudicotyledons</taxon>
        <taxon>Gunneridae</taxon>
        <taxon>Pentapetalae</taxon>
        <taxon>rosids</taxon>
        <taxon>fabids</taxon>
        <taxon>Malpighiales</taxon>
        <taxon>Rhizophoraceae</taxon>
        <taxon>Rhizophora</taxon>
    </lineage>
</organism>
<reference evidence="1" key="1">
    <citation type="submission" date="2018-02" db="EMBL/GenBank/DDBJ databases">
        <title>Rhizophora mucronata_Transcriptome.</title>
        <authorList>
            <person name="Meera S.P."/>
            <person name="Sreeshan A."/>
            <person name="Augustine A."/>
        </authorList>
    </citation>
    <scope>NUCLEOTIDE SEQUENCE</scope>
    <source>
        <tissue evidence="1">Leaf</tissue>
    </source>
</reference>
<proteinExistence type="predicted"/>